<feature type="region of interest" description="Disordered" evidence="1">
    <location>
        <begin position="37"/>
        <end position="61"/>
    </location>
</feature>
<comment type="caution">
    <text evidence="2">The sequence shown here is derived from an EMBL/GenBank/DDBJ whole genome shotgun (WGS) entry which is preliminary data.</text>
</comment>
<keyword evidence="3" id="KW-1185">Reference proteome</keyword>
<name>A0AAV3QPJ5_LITER</name>
<organism evidence="2 3">
    <name type="scientific">Lithospermum erythrorhizon</name>
    <name type="common">Purple gromwell</name>
    <name type="synonym">Lithospermum officinale var. erythrorhizon</name>
    <dbReference type="NCBI Taxonomy" id="34254"/>
    <lineage>
        <taxon>Eukaryota</taxon>
        <taxon>Viridiplantae</taxon>
        <taxon>Streptophyta</taxon>
        <taxon>Embryophyta</taxon>
        <taxon>Tracheophyta</taxon>
        <taxon>Spermatophyta</taxon>
        <taxon>Magnoliopsida</taxon>
        <taxon>eudicotyledons</taxon>
        <taxon>Gunneridae</taxon>
        <taxon>Pentapetalae</taxon>
        <taxon>asterids</taxon>
        <taxon>lamiids</taxon>
        <taxon>Boraginales</taxon>
        <taxon>Boraginaceae</taxon>
        <taxon>Boraginoideae</taxon>
        <taxon>Lithospermeae</taxon>
        <taxon>Lithospermum</taxon>
    </lineage>
</organism>
<protein>
    <recommendedName>
        <fullName evidence="4">Pre-mRNA-splicing factor SLU7</fullName>
    </recommendedName>
</protein>
<evidence type="ECO:0000313" key="2">
    <source>
        <dbReference type="EMBL" id="GAA0164765.1"/>
    </source>
</evidence>
<dbReference type="Proteomes" id="UP001454036">
    <property type="component" value="Unassembled WGS sequence"/>
</dbReference>
<sequence length="261" mass="30301">MSKFKESLLKKNPLSLEEVNKRAYKYIHLDEADKRADKGWGKRQMEEAHLRSPEQKKAEHALDRIRAPDTRYSGADLRWSNAFSRLQNEKKKEEKGGKIEYLTPLSASIGSIFLEIEDKRIMSRPPKQKTSQYKKDMSKYCPYHKDHNHDTDDCKHLEIEIEKISLSLEEVNKRAYKYIRLDEADKRADKGWGKRQMEEAHLRSPEQKKAEHALDRIRAPDTRYSGADLRWSNALPLVGLTGNVVSPLGVTNLMMTMGKHP</sequence>
<evidence type="ECO:0008006" key="4">
    <source>
        <dbReference type="Google" id="ProtNLM"/>
    </source>
</evidence>
<evidence type="ECO:0000313" key="3">
    <source>
        <dbReference type="Proteomes" id="UP001454036"/>
    </source>
</evidence>
<proteinExistence type="predicted"/>
<dbReference type="AlphaFoldDB" id="A0AAV3QPJ5"/>
<evidence type="ECO:0000256" key="1">
    <source>
        <dbReference type="SAM" id="MobiDB-lite"/>
    </source>
</evidence>
<dbReference type="EMBL" id="BAABME010005150">
    <property type="protein sequence ID" value="GAA0164765.1"/>
    <property type="molecule type" value="Genomic_DNA"/>
</dbReference>
<gene>
    <name evidence="2" type="ORF">LIER_20321</name>
</gene>
<accession>A0AAV3QPJ5</accession>
<reference evidence="2 3" key="1">
    <citation type="submission" date="2024-01" db="EMBL/GenBank/DDBJ databases">
        <title>The complete chloroplast genome sequence of Lithospermum erythrorhizon: insights into the phylogenetic relationship among Boraginaceae species and the maternal lineages of purple gromwells.</title>
        <authorList>
            <person name="Okada T."/>
            <person name="Watanabe K."/>
        </authorList>
    </citation>
    <scope>NUCLEOTIDE SEQUENCE [LARGE SCALE GENOMIC DNA]</scope>
</reference>